<dbReference type="RefSeq" id="WP_078415721.1">
    <property type="nucleotide sequence ID" value="NZ_MCRK01000044.1"/>
</dbReference>
<dbReference type="AlphaFoldDB" id="A0AAX0L821"/>
<sequence>MKVQNNILNISDNKSPIKSSKENFNHILNNIKPEIQANSDKNFTKMSLDDFRKSLVKYDAFSFMIKMQMDWISKNRRKKSGVGVKFRATR</sequence>
<comment type="caution">
    <text evidence="1">The sequence shown here is derived from an EMBL/GenBank/DDBJ whole genome shotgun (WGS) entry which is preliminary data.</text>
</comment>
<protein>
    <submittedName>
        <fullName evidence="1">Uncharacterized protein</fullName>
    </submittedName>
</protein>
<dbReference type="Proteomes" id="UP000189728">
    <property type="component" value="Unassembled WGS sequence"/>
</dbReference>
<gene>
    <name evidence="1" type="ORF">BFG04_06620</name>
</gene>
<reference evidence="1 2" key="1">
    <citation type="submission" date="2016-08" db="EMBL/GenBank/DDBJ databases">
        <title>Campylobacter species from sea mammals.</title>
        <authorList>
            <person name="Gilbert M.J."/>
            <person name="Byrne B.A."/>
            <person name="Zomer A.L."/>
            <person name="Wagenaar J.A."/>
        </authorList>
    </citation>
    <scope>NUCLEOTIDE SEQUENCE [LARGE SCALE GENOMIC DNA]</scope>
    <source>
        <strain evidence="1 2">1105248</strain>
    </source>
</reference>
<proteinExistence type="predicted"/>
<evidence type="ECO:0000313" key="2">
    <source>
        <dbReference type="Proteomes" id="UP000189728"/>
    </source>
</evidence>
<dbReference type="EMBL" id="MCRK01000044">
    <property type="protein sequence ID" value="OPA74866.1"/>
    <property type="molecule type" value="Genomic_DNA"/>
</dbReference>
<name>A0AAX0L821_9BACT</name>
<evidence type="ECO:0000313" key="1">
    <source>
        <dbReference type="EMBL" id="OPA74866.1"/>
    </source>
</evidence>
<organism evidence="1 2">
    <name type="scientific">Campylobacter pinnipediorum subsp. pinnipediorum</name>
    <dbReference type="NCBI Taxonomy" id="1660067"/>
    <lineage>
        <taxon>Bacteria</taxon>
        <taxon>Pseudomonadati</taxon>
        <taxon>Campylobacterota</taxon>
        <taxon>Epsilonproteobacteria</taxon>
        <taxon>Campylobacterales</taxon>
        <taxon>Campylobacteraceae</taxon>
        <taxon>Campylobacter</taxon>
    </lineage>
</organism>
<accession>A0AAX0L821</accession>